<accession>A0ACC7LHB7</accession>
<name>A0ACC7LHB7_9FLAO</name>
<evidence type="ECO:0000313" key="1">
    <source>
        <dbReference type="EMBL" id="MFH6602899.1"/>
    </source>
</evidence>
<reference evidence="1" key="1">
    <citation type="submission" date="2024-09" db="EMBL/GenBank/DDBJ databases">
        <authorList>
            <person name="Liu J."/>
        </authorList>
    </citation>
    <scope>NUCLEOTIDE SEQUENCE</scope>
    <source>
        <strain evidence="1">NBU2967</strain>
    </source>
</reference>
<proteinExistence type="predicted"/>
<protein>
    <submittedName>
        <fullName evidence="1">Uncharacterized protein</fullName>
    </submittedName>
</protein>
<keyword evidence="2" id="KW-1185">Reference proteome</keyword>
<organism evidence="1 2">
    <name type="scientific">Meishania litoralis</name>
    <dbReference type="NCBI Taxonomy" id="3434685"/>
    <lineage>
        <taxon>Bacteria</taxon>
        <taxon>Pseudomonadati</taxon>
        <taxon>Bacteroidota</taxon>
        <taxon>Flavobacteriia</taxon>
        <taxon>Flavobacteriales</taxon>
        <taxon>Flavobacteriaceae</taxon>
        <taxon>Meishania</taxon>
    </lineage>
</organism>
<sequence>MKTSIGIITALLLNTMFLVAEPVALLTKGIDPFIFLGAETALLLGYFLNKWLENIHRAFQIDLGHIDVFANKAE</sequence>
<evidence type="ECO:0000313" key="2">
    <source>
        <dbReference type="Proteomes" id="UP001595191"/>
    </source>
</evidence>
<dbReference type="EMBL" id="JBHFPV010000001">
    <property type="protein sequence ID" value="MFH6602899.1"/>
    <property type="molecule type" value="Genomic_DNA"/>
</dbReference>
<dbReference type="Proteomes" id="UP001595191">
    <property type="component" value="Unassembled WGS sequence"/>
</dbReference>
<gene>
    <name evidence="1" type="ORF">ACEZ3G_05380</name>
</gene>
<comment type="caution">
    <text evidence="1">The sequence shown here is derived from an EMBL/GenBank/DDBJ whole genome shotgun (WGS) entry which is preliminary data.</text>
</comment>